<sequence>MENSNRIYIHLRNEYLKSELKKVIRIYKANRFFNYIDANIIDLFTTQCINLGSDLTGLTDHYLLLDIFKIDPFINQFKYTRKQTFHFKEIELSQIKMFNSNVRVGVLLNEERSKNFNVHNGMYRTIQINRNYCFVCVYGVEKRDFIFDVDFNPHTKQGQWFQLFEFALLDVVKKYLIDIANNKGNIKCPILKGY</sequence>
<name>A0A6N6VUX1_9BACT</name>
<keyword evidence="2" id="KW-1185">Reference proteome</keyword>
<evidence type="ECO:0000313" key="2">
    <source>
        <dbReference type="Proteomes" id="UP000437748"/>
    </source>
</evidence>
<comment type="caution">
    <text evidence="1">The sequence shown here is derived from an EMBL/GenBank/DDBJ whole genome shotgun (WGS) entry which is preliminary data.</text>
</comment>
<proteinExistence type="predicted"/>
<dbReference type="OrthoDB" id="5293270at2"/>
<evidence type="ECO:0000313" key="1">
    <source>
        <dbReference type="EMBL" id="KAB8037625.1"/>
    </source>
</evidence>
<dbReference type="RefSeq" id="WP_153420700.1">
    <property type="nucleotide sequence ID" value="NZ_WFLM01000004.1"/>
</dbReference>
<reference evidence="1 2" key="1">
    <citation type="submission" date="2019-10" db="EMBL/GenBank/DDBJ databases">
        <title>New species of Slilvanegrellaceae.</title>
        <authorList>
            <person name="Pitt A."/>
            <person name="Hahn M.W."/>
        </authorList>
    </citation>
    <scope>NUCLEOTIDE SEQUENCE [LARGE SCALE GENOMIC DNA]</scope>
    <source>
        <strain evidence="1 2">SP-Ram-0.45-NSY-1</strain>
    </source>
</reference>
<dbReference type="Proteomes" id="UP000437748">
    <property type="component" value="Unassembled WGS sequence"/>
</dbReference>
<dbReference type="EMBL" id="WFLM01000004">
    <property type="protein sequence ID" value="KAB8037625.1"/>
    <property type="molecule type" value="Genomic_DNA"/>
</dbReference>
<gene>
    <name evidence="1" type="ORF">GCL60_10650</name>
</gene>
<protein>
    <submittedName>
        <fullName evidence="1">Uncharacterized protein</fullName>
    </submittedName>
</protein>
<accession>A0A6N6VUX1</accession>
<dbReference type="AlphaFoldDB" id="A0A6N6VUX1"/>
<organism evidence="1 2">
    <name type="scientific">Silvanigrella paludirubra</name>
    <dbReference type="NCBI Taxonomy" id="2499159"/>
    <lineage>
        <taxon>Bacteria</taxon>
        <taxon>Pseudomonadati</taxon>
        <taxon>Bdellovibrionota</taxon>
        <taxon>Oligoflexia</taxon>
        <taxon>Silvanigrellales</taxon>
        <taxon>Silvanigrellaceae</taxon>
        <taxon>Silvanigrella</taxon>
    </lineage>
</organism>